<dbReference type="PATRIC" id="fig|429727.3.peg.2941"/>
<dbReference type="Proteomes" id="UP000033649">
    <property type="component" value="Unassembled WGS sequence"/>
</dbReference>
<evidence type="ECO:0000313" key="3">
    <source>
        <dbReference type="Proteomes" id="UP000033649"/>
    </source>
</evidence>
<dbReference type="STRING" id="429727.VE26_14345"/>
<evidence type="ECO:0000256" key="1">
    <source>
        <dbReference type="SAM" id="Phobius"/>
    </source>
</evidence>
<keyword evidence="1" id="KW-1133">Transmembrane helix</keyword>
<dbReference type="RefSeq" id="WP_046105851.1">
    <property type="nucleotide sequence ID" value="NZ_JZEY01000061.1"/>
</dbReference>
<dbReference type="EMBL" id="JZEY01000061">
    <property type="protein sequence ID" value="KKB07821.1"/>
    <property type="molecule type" value="Genomic_DNA"/>
</dbReference>
<protein>
    <submittedName>
        <fullName evidence="2">Uncharacterized protein</fullName>
    </submittedName>
</protein>
<accession>A0A0F5FG34</accession>
<feature type="transmembrane region" description="Helical" evidence="1">
    <location>
        <begin position="67"/>
        <end position="92"/>
    </location>
</feature>
<gene>
    <name evidence="2" type="ORF">VE26_14345</name>
</gene>
<sequence>MNAKPFPWRLYVVLFTLIVLFTLAPLISVYFTYLVADANGCTVNEATIHTCMVLGMDWGGLLYTTGVFGWFMLATIPLGGGALIVWLVMLLIHYFAWRQKARTP</sequence>
<name>A0A0F5FG34_9HYPH</name>
<keyword evidence="1" id="KW-0472">Membrane</keyword>
<keyword evidence="1" id="KW-0812">Transmembrane</keyword>
<evidence type="ECO:0000313" key="2">
    <source>
        <dbReference type="EMBL" id="KKB07821.1"/>
    </source>
</evidence>
<dbReference type="AlphaFoldDB" id="A0A0F5FG34"/>
<dbReference type="OrthoDB" id="5948392at2"/>
<organism evidence="2 3">
    <name type="scientific">Devosia chinhatensis</name>
    <dbReference type="NCBI Taxonomy" id="429727"/>
    <lineage>
        <taxon>Bacteria</taxon>
        <taxon>Pseudomonadati</taxon>
        <taxon>Pseudomonadota</taxon>
        <taxon>Alphaproteobacteria</taxon>
        <taxon>Hyphomicrobiales</taxon>
        <taxon>Devosiaceae</taxon>
        <taxon>Devosia</taxon>
    </lineage>
</organism>
<keyword evidence="3" id="KW-1185">Reference proteome</keyword>
<feature type="transmembrane region" description="Helical" evidence="1">
    <location>
        <begin position="12"/>
        <end position="33"/>
    </location>
</feature>
<comment type="caution">
    <text evidence="2">The sequence shown here is derived from an EMBL/GenBank/DDBJ whole genome shotgun (WGS) entry which is preliminary data.</text>
</comment>
<reference evidence="2 3" key="1">
    <citation type="submission" date="2015-03" db="EMBL/GenBank/DDBJ databases">
        <authorList>
            <person name="Hassan Y."/>
            <person name="Lepp D."/>
            <person name="Li X.-Z."/>
            <person name="Zhou T."/>
        </authorList>
    </citation>
    <scope>NUCLEOTIDE SEQUENCE [LARGE SCALE GENOMIC DNA]</scope>
    <source>
        <strain evidence="2 3">IPL18</strain>
    </source>
</reference>
<proteinExistence type="predicted"/>